<dbReference type="RefSeq" id="WP_368647738.1">
    <property type="nucleotide sequence ID" value="NZ_CP158257.1"/>
</dbReference>
<dbReference type="AlphaFoldDB" id="A0AB39DNK8"/>
<sequence>MMPYAPAQRQALNEAKANIARALTDAGIPSMPWDTAATLLERAKKVFAPPVPGEYAIDYFNRVSGLQPRAKSVATGQRVPARTHEPLRSRPWAPPKHPRAAEIDALPRPVSMSGRVTNYVGFEERGR</sequence>
<protein>
    <submittedName>
        <fullName evidence="2">Uncharacterized protein</fullName>
    </submittedName>
</protein>
<evidence type="ECO:0000256" key="1">
    <source>
        <dbReference type="SAM" id="MobiDB-lite"/>
    </source>
</evidence>
<proteinExistence type="predicted"/>
<organism evidence="2">
    <name type="scientific">Castellaniella ginsengisoli</name>
    <dbReference type="NCBI Taxonomy" id="546114"/>
    <lineage>
        <taxon>Bacteria</taxon>
        <taxon>Pseudomonadati</taxon>
        <taxon>Pseudomonadota</taxon>
        <taxon>Betaproteobacteria</taxon>
        <taxon>Burkholderiales</taxon>
        <taxon>Alcaligenaceae</taxon>
        <taxon>Castellaniella</taxon>
    </lineage>
</organism>
<dbReference type="EMBL" id="CP158257">
    <property type="protein sequence ID" value="XDJ55404.1"/>
    <property type="molecule type" value="Genomic_DNA"/>
</dbReference>
<dbReference type="GeneID" id="93068431"/>
<name>A0AB39DNK8_9BURK</name>
<evidence type="ECO:0000313" key="2">
    <source>
        <dbReference type="EMBL" id="XDJ55404.1"/>
    </source>
</evidence>
<accession>A0AB39DNK8</accession>
<dbReference type="KEGG" id="cgin:ABRZ00_12815"/>
<gene>
    <name evidence="2" type="ORF">ABRZ00_12815</name>
</gene>
<reference evidence="2" key="1">
    <citation type="submission" date="2024-05" db="EMBL/GenBank/DDBJ databases">
        <authorList>
            <person name="Luo Y.-C."/>
            <person name="Nicholds J."/>
            <person name="Mortimer T."/>
            <person name="Maboni G."/>
        </authorList>
    </citation>
    <scope>NUCLEOTIDE SEQUENCE</scope>
    <source>
        <strain evidence="2">150221</strain>
    </source>
</reference>
<feature type="region of interest" description="Disordered" evidence="1">
    <location>
        <begin position="70"/>
        <end position="99"/>
    </location>
</feature>